<evidence type="ECO:0000256" key="2">
    <source>
        <dbReference type="ARBA" id="ARBA00022617"/>
    </source>
</evidence>
<proteinExistence type="inferred from homology"/>
<comment type="similarity">
    <text evidence="1 10">Belongs to the cytochrome P450 family.</text>
</comment>
<dbReference type="InterPro" id="IPR036396">
    <property type="entry name" value="Cyt_P450_sf"/>
</dbReference>
<dbReference type="EnsemblPlants" id="TraesCS2A02G009800.1">
    <property type="protein sequence ID" value="TraesCS2A02G009800.1"/>
    <property type="gene ID" value="TraesCS2A02G009800"/>
</dbReference>
<dbReference type="InterPro" id="IPR002401">
    <property type="entry name" value="Cyt_P450_E_grp-I"/>
</dbReference>
<evidence type="ECO:0000256" key="3">
    <source>
        <dbReference type="ARBA" id="ARBA00022692"/>
    </source>
</evidence>
<evidence type="ECO:0000256" key="8">
    <source>
        <dbReference type="ARBA" id="ARBA00023033"/>
    </source>
</evidence>
<dbReference type="PANTHER" id="PTHR47944:SF4">
    <property type="entry name" value="OS09G0441700 PROTEIN"/>
    <property type="match status" value="1"/>
</dbReference>
<keyword evidence="3 11" id="KW-0812">Transmembrane</keyword>
<dbReference type="GO" id="GO:0004497">
    <property type="term" value="F:monooxygenase activity"/>
    <property type="evidence" value="ECO:0007669"/>
    <property type="project" value="UniProtKB-KW"/>
</dbReference>
<dbReference type="Gramene" id="TraesCS2A03G0021100.1">
    <property type="protein sequence ID" value="TraesCS2A03G0021100.1.CDS"/>
    <property type="gene ID" value="TraesCS2A03G0021100"/>
</dbReference>
<name>A0A3B6AQ27_WHEAT</name>
<feature type="transmembrane region" description="Helical" evidence="11">
    <location>
        <begin position="53"/>
        <end position="75"/>
    </location>
</feature>
<dbReference type="PaxDb" id="4565-Traes_2AS_5C5EAEAB8.1"/>
<dbReference type="PANTHER" id="PTHR47944">
    <property type="entry name" value="CYTOCHROME P450 98A9"/>
    <property type="match status" value="1"/>
</dbReference>
<evidence type="ECO:0000256" key="7">
    <source>
        <dbReference type="ARBA" id="ARBA00023004"/>
    </source>
</evidence>
<feature type="binding site" description="axial binding residue" evidence="9">
    <location>
        <position position="527"/>
    </location>
    <ligand>
        <name>heme</name>
        <dbReference type="ChEBI" id="CHEBI:30413"/>
    </ligand>
    <ligandPart>
        <name>Fe</name>
        <dbReference type="ChEBI" id="CHEBI:18248"/>
    </ligandPart>
</feature>
<dbReference type="OrthoDB" id="594634at2759"/>
<dbReference type="AlphaFoldDB" id="A0A3B6AQ27"/>
<dbReference type="FunFam" id="1.10.630.10:FF:000037">
    <property type="entry name" value="Cytochrome P450 9"/>
    <property type="match status" value="1"/>
</dbReference>
<dbReference type="Proteomes" id="UP000019116">
    <property type="component" value="Chromosome 2A"/>
</dbReference>
<evidence type="ECO:0000256" key="6">
    <source>
        <dbReference type="ARBA" id="ARBA00023002"/>
    </source>
</evidence>
<accession>A0A3B6AQ27</accession>
<protein>
    <recommendedName>
        <fullName evidence="14">Tyrosine N-monooxygenase</fullName>
    </recommendedName>
</protein>
<evidence type="ECO:0000256" key="4">
    <source>
        <dbReference type="ARBA" id="ARBA00022723"/>
    </source>
</evidence>
<keyword evidence="13" id="KW-1185">Reference proteome</keyword>
<gene>
    <name evidence="12" type="primary">LOC123184172</name>
</gene>
<comment type="cofactor">
    <cofactor evidence="9">
        <name>heme</name>
        <dbReference type="ChEBI" id="CHEBI:30413"/>
    </cofactor>
</comment>
<keyword evidence="5 11" id="KW-1133">Transmembrane helix</keyword>
<dbReference type="GO" id="GO:0044550">
    <property type="term" value="P:secondary metabolite biosynthetic process"/>
    <property type="evidence" value="ECO:0007669"/>
    <property type="project" value="UniProtKB-ARBA"/>
</dbReference>
<dbReference type="SUPFAM" id="SSF48264">
    <property type="entry name" value="Cytochrome P450"/>
    <property type="match status" value="1"/>
</dbReference>
<keyword evidence="7 9" id="KW-0408">Iron</keyword>
<dbReference type="GO" id="GO:0016705">
    <property type="term" value="F:oxidoreductase activity, acting on paired donors, with incorporation or reduction of molecular oxygen"/>
    <property type="evidence" value="ECO:0007669"/>
    <property type="project" value="InterPro"/>
</dbReference>
<organism evidence="12">
    <name type="scientific">Triticum aestivum</name>
    <name type="common">Wheat</name>
    <dbReference type="NCBI Taxonomy" id="4565"/>
    <lineage>
        <taxon>Eukaryota</taxon>
        <taxon>Viridiplantae</taxon>
        <taxon>Streptophyta</taxon>
        <taxon>Embryophyta</taxon>
        <taxon>Tracheophyta</taxon>
        <taxon>Spermatophyta</taxon>
        <taxon>Magnoliopsida</taxon>
        <taxon>Liliopsida</taxon>
        <taxon>Poales</taxon>
        <taxon>Poaceae</taxon>
        <taxon>BOP clade</taxon>
        <taxon>Pooideae</taxon>
        <taxon>Triticodae</taxon>
        <taxon>Triticeae</taxon>
        <taxon>Triticinae</taxon>
        <taxon>Triticum</taxon>
    </lineage>
</organism>
<sequence length="588" mass="66599">MHQAGVSSDTSLKTPLCHPQPIYLFQSFPSILVHIATFFFFRGDSPYSTLTSSCNMTLVGTLVIIIMATLLLYFLRKSKRVVLSQKEWTRRGLLPPGPATLPIIGNMHQMVWNKPAVFRWIHRLLKEMNTHIMCLRLGATHVIVVTCPEIACEVLRKKDEVFASRPTTFASGTFSFGYKGSVLSPHGEQWKKMRRVLTSEILTSSMEQKLNHLRKEEYDHLVRYINNTACHRMMPHAKNIVNVRHVAQHFCCNLIRRLVFGKRYFSNLPASSTNGPGYEDEAHAAALFKALNHVYSFCVSDYIPALVGLDLDGHEEVSMDVMRTLNRLHDPIIWERIHERSSTLEKGGEDKEVRDFLDVLVHLKDAEGQPLLSLQEIRAQTAEMVLAAVDNPSNAVEWALAEMMNRPEIMQKATDELDAVIGKDRLVQESDIPRLNYLKSCIREAFRIHPYHALNLPHVAMVDTTITGYTIPKDSHILLSRLGLGRNPKIWSEPIEFRPERHLNTVNVLLTEPGLRFISFSSGRRGCPGISLGTSITMMLFARMLQGFTWTKPAGVKTISLQESNASLALLEPLVLQAQPRLAAYLYK</sequence>
<dbReference type="Gene3D" id="1.10.630.10">
    <property type="entry name" value="Cytochrome P450"/>
    <property type="match status" value="1"/>
</dbReference>
<dbReference type="PRINTS" id="PR00463">
    <property type="entry name" value="EP450I"/>
</dbReference>
<keyword evidence="4 9" id="KW-0479">Metal-binding</keyword>
<reference evidence="12" key="1">
    <citation type="submission" date="2018-08" db="EMBL/GenBank/DDBJ databases">
        <authorList>
            <person name="Rossello M."/>
        </authorList>
    </citation>
    <scope>NUCLEOTIDE SEQUENCE [LARGE SCALE GENOMIC DNA]</scope>
    <source>
        <strain evidence="12">cv. Chinese Spring</strain>
    </source>
</reference>
<feature type="transmembrane region" description="Helical" evidence="11">
    <location>
        <begin position="22"/>
        <end position="41"/>
    </location>
</feature>
<dbReference type="OMA" id="FTAATIM"/>
<dbReference type="GO" id="GO:0005506">
    <property type="term" value="F:iron ion binding"/>
    <property type="evidence" value="ECO:0007669"/>
    <property type="project" value="InterPro"/>
</dbReference>
<keyword evidence="2 9" id="KW-0349">Heme</keyword>
<dbReference type="InterPro" id="IPR001128">
    <property type="entry name" value="Cyt_P450"/>
</dbReference>
<dbReference type="Pfam" id="PF00067">
    <property type="entry name" value="p450"/>
    <property type="match status" value="1"/>
</dbReference>
<evidence type="ECO:0000256" key="10">
    <source>
        <dbReference type="RuleBase" id="RU000461"/>
    </source>
</evidence>
<reference evidence="12" key="2">
    <citation type="submission" date="2018-10" db="UniProtKB">
        <authorList>
            <consortium name="EnsemblPlants"/>
        </authorList>
    </citation>
    <scope>IDENTIFICATION</scope>
</reference>
<evidence type="ECO:0000313" key="12">
    <source>
        <dbReference type="EnsemblPlants" id="TraesCS2A02G009800.1"/>
    </source>
</evidence>
<keyword evidence="6 10" id="KW-0560">Oxidoreductase</keyword>
<keyword evidence="11" id="KW-0472">Membrane</keyword>
<evidence type="ECO:0000256" key="5">
    <source>
        <dbReference type="ARBA" id="ARBA00022989"/>
    </source>
</evidence>
<evidence type="ECO:0000256" key="1">
    <source>
        <dbReference type="ARBA" id="ARBA00010617"/>
    </source>
</evidence>
<evidence type="ECO:0000313" key="13">
    <source>
        <dbReference type="Proteomes" id="UP000019116"/>
    </source>
</evidence>
<dbReference type="GO" id="GO:0020037">
    <property type="term" value="F:heme binding"/>
    <property type="evidence" value="ECO:0007669"/>
    <property type="project" value="InterPro"/>
</dbReference>
<dbReference type="STRING" id="4565.A0A3B6AQ27"/>
<dbReference type="Gramene" id="TraesCS2A02G009800.1">
    <property type="protein sequence ID" value="TraesCS2A02G009800.1"/>
    <property type="gene ID" value="TraesCS2A02G009800"/>
</dbReference>
<evidence type="ECO:0000256" key="11">
    <source>
        <dbReference type="SAM" id="Phobius"/>
    </source>
</evidence>
<dbReference type="SMR" id="A0A3B6AQ27"/>
<dbReference type="PROSITE" id="PS00086">
    <property type="entry name" value="CYTOCHROME_P450"/>
    <property type="match status" value="1"/>
</dbReference>
<evidence type="ECO:0000256" key="9">
    <source>
        <dbReference type="PIRSR" id="PIRSR602401-1"/>
    </source>
</evidence>
<dbReference type="InterPro" id="IPR017972">
    <property type="entry name" value="Cyt_P450_CS"/>
</dbReference>
<evidence type="ECO:0008006" key="14">
    <source>
        <dbReference type="Google" id="ProtNLM"/>
    </source>
</evidence>
<keyword evidence="8 10" id="KW-0503">Monooxygenase</keyword>